<evidence type="ECO:0000313" key="3">
    <source>
        <dbReference type="Proteomes" id="UP000282613"/>
    </source>
</evidence>
<dbReference type="OrthoDB" id="10637369at2759"/>
<proteinExistence type="predicted"/>
<accession>A0A0R3W939</accession>
<feature type="region of interest" description="Disordered" evidence="1">
    <location>
        <begin position="34"/>
        <end position="73"/>
    </location>
</feature>
<evidence type="ECO:0000313" key="4">
    <source>
        <dbReference type="WBParaSite" id="TASK_0000693401-mRNA-1"/>
    </source>
</evidence>
<feature type="compositionally biased region" description="Polar residues" evidence="1">
    <location>
        <begin position="110"/>
        <end position="122"/>
    </location>
</feature>
<evidence type="ECO:0000256" key="1">
    <source>
        <dbReference type="SAM" id="MobiDB-lite"/>
    </source>
</evidence>
<dbReference type="EMBL" id="UYRS01018552">
    <property type="protein sequence ID" value="VDK37576.1"/>
    <property type="molecule type" value="Genomic_DNA"/>
</dbReference>
<evidence type="ECO:0000313" key="2">
    <source>
        <dbReference type="EMBL" id="VDK37576.1"/>
    </source>
</evidence>
<feature type="compositionally biased region" description="Polar residues" evidence="1">
    <location>
        <begin position="41"/>
        <end position="50"/>
    </location>
</feature>
<gene>
    <name evidence="2" type="ORF">TASK_LOCUS6935</name>
</gene>
<dbReference type="WBParaSite" id="TASK_0000693401-mRNA-1">
    <property type="protein sequence ID" value="TASK_0000693401-mRNA-1"/>
    <property type="gene ID" value="TASK_0000693401"/>
</dbReference>
<keyword evidence="3" id="KW-1185">Reference proteome</keyword>
<dbReference type="AlphaFoldDB" id="A0A0R3W939"/>
<organism evidence="4">
    <name type="scientific">Taenia asiatica</name>
    <name type="common">Asian tapeworm</name>
    <dbReference type="NCBI Taxonomy" id="60517"/>
    <lineage>
        <taxon>Eukaryota</taxon>
        <taxon>Metazoa</taxon>
        <taxon>Spiralia</taxon>
        <taxon>Lophotrochozoa</taxon>
        <taxon>Platyhelminthes</taxon>
        <taxon>Cestoda</taxon>
        <taxon>Eucestoda</taxon>
        <taxon>Cyclophyllidea</taxon>
        <taxon>Taeniidae</taxon>
        <taxon>Taenia</taxon>
    </lineage>
</organism>
<dbReference type="Proteomes" id="UP000282613">
    <property type="component" value="Unassembled WGS sequence"/>
</dbReference>
<protein>
    <submittedName>
        <fullName evidence="2 4">Uncharacterized protein</fullName>
    </submittedName>
</protein>
<feature type="region of interest" description="Disordered" evidence="1">
    <location>
        <begin position="100"/>
        <end position="122"/>
    </location>
</feature>
<reference evidence="4" key="1">
    <citation type="submission" date="2017-02" db="UniProtKB">
        <authorList>
            <consortium name="WormBaseParasite"/>
        </authorList>
    </citation>
    <scope>IDENTIFICATION</scope>
</reference>
<feature type="compositionally biased region" description="Low complexity" evidence="1">
    <location>
        <begin position="60"/>
        <end position="73"/>
    </location>
</feature>
<name>A0A0R3W939_TAEAS</name>
<reference evidence="2 3" key="2">
    <citation type="submission" date="2018-11" db="EMBL/GenBank/DDBJ databases">
        <authorList>
            <consortium name="Pathogen Informatics"/>
        </authorList>
    </citation>
    <scope>NUCLEOTIDE SEQUENCE [LARGE SCALE GENOMIC DNA]</scope>
</reference>
<sequence>MCDDIPLHFLSELCRLIIGIVEAYSELPRRLQKSPAREVHLSSSSTTSVYATPYGPSQRASLETATEAESATATSPLYEEPVNFIQRLSLQQQEPPPIVSGWSPEHYPPNHNQNPSCQQRHSLSSHLDLFAHAESLMSLKGEAGGGDAYMLLATIFVRLPSSTPHSTPHGDVVPYGALPPEATRRDATGVSGPMLVTHALCQRLSTPPRWRFTLSLEEISDIRKDVIFEGGEVTQIDVLRGLVLTLPPVALTPRNHAVVTCWRERVVDTAVSRPQ</sequence>